<accession>A0A6C0EFR7</accession>
<sequence>MKQKRNKNSIKKKLIFFSKPLITATSTMTTTSTATATTKSVTKQLCINRFNFPEELQSLEFCFYDTKSWETMQFIKSKKNRIHHLLNTACISRANPEDSFTFCADTDEHWLFWVYDEDDGENPQFQAVNCSLCGEYQSVSTNYPIPEKIQCKCINDDDDNDTDYDYHSSDDDSFDD</sequence>
<name>A0A6C0EFR7_9ZZZZ</name>
<dbReference type="AlphaFoldDB" id="A0A6C0EFR7"/>
<protein>
    <submittedName>
        <fullName evidence="1">Uncharacterized protein</fullName>
    </submittedName>
</protein>
<evidence type="ECO:0000313" key="1">
    <source>
        <dbReference type="EMBL" id="QHT27602.1"/>
    </source>
</evidence>
<organism evidence="1">
    <name type="scientific">viral metagenome</name>
    <dbReference type="NCBI Taxonomy" id="1070528"/>
    <lineage>
        <taxon>unclassified sequences</taxon>
        <taxon>metagenomes</taxon>
        <taxon>organismal metagenomes</taxon>
    </lineage>
</organism>
<proteinExistence type="predicted"/>
<reference evidence="1" key="1">
    <citation type="journal article" date="2020" name="Nature">
        <title>Giant virus diversity and host interactions through global metagenomics.</title>
        <authorList>
            <person name="Schulz F."/>
            <person name="Roux S."/>
            <person name="Paez-Espino D."/>
            <person name="Jungbluth S."/>
            <person name="Walsh D.A."/>
            <person name="Denef V.J."/>
            <person name="McMahon K.D."/>
            <person name="Konstantinidis K.T."/>
            <person name="Eloe-Fadrosh E.A."/>
            <person name="Kyrpides N.C."/>
            <person name="Woyke T."/>
        </authorList>
    </citation>
    <scope>NUCLEOTIDE SEQUENCE</scope>
    <source>
        <strain evidence="1">GVMAG-M-3300023179-33</strain>
    </source>
</reference>
<dbReference type="EMBL" id="MN739825">
    <property type="protein sequence ID" value="QHT27602.1"/>
    <property type="molecule type" value="Genomic_DNA"/>
</dbReference>